<evidence type="ECO:0000313" key="1">
    <source>
        <dbReference type="EMBL" id="EUC37085.1"/>
    </source>
</evidence>
<accession>W6YHQ1</accession>
<reference evidence="1 2" key="1">
    <citation type="journal article" date="2013" name="PLoS Genet.">
        <title>Comparative genome structure, secondary metabolite, and effector coding capacity across Cochliobolus pathogens.</title>
        <authorList>
            <person name="Condon B.J."/>
            <person name="Leng Y."/>
            <person name="Wu D."/>
            <person name="Bushley K.E."/>
            <person name="Ohm R.A."/>
            <person name="Otillar R."/>
            <person name="Martin J."/>
            <person name="Schackwitz W."/>
            <person name="Grimwood J."/>
            <person name="MohdZainudin N."/>
            <person name="Xue C."/>
            <person name="Wang R."/>
            <person name="Manning V.A."/>
            <person name="Dhillon B."/>
            <person name="Tu Z.J."/>
            <person name="Steffenson B.J."/>
            <person name="Salamov A."/>
            <person name="Sun H."/>
            <person name="Lowry S."/>
            <person name="LaButti K."/>
            <person name="Han J."/>
            <person name="Copeland A."/>
            <person name="Lindquist E."/>
            <person name="Barry K."/>
            <person name="Schmutz J."/>
            <person name="Baker S.E."/>
            <person name="Ciuffetti L.M."/>
            <person name="Grigoriev I.V."/>
            <person name="Zhong S."/>
            <person name="Turgeon B.G."/>
        </authorList>
    </citation>
    <scope>NUCLEOTIDE SEQUENCE [LARGE SCALE GENOMIC DNA]</scope>
    <source>
        <strain evidence="1 2">26-R-13</strain>
    </source>
</reference>
<dbReference type="OrthoDB" id="10433264at2759"/>
<sequence length="217" mass="25309">MLQLCVIHRANTVYYAHSTHPQLTHPYVRTHTFCTQPLLRPSRNIVPQTPCFQTKHIFFPLQRNKLPSLIGSLRNAHPPQAKKMTPFSAHCTHAQQIRSAGNMSIKKMQAKAKMALTCFKCRMTLIIIMLVKFVFCSRKRSPSRRKKESDNGGHCNCRMQSDTEKCGYARSLSFPVKPYFFTKKDYKEERRGEKKRMRAKERVYVCSIESRQTKRVV</sequence>
<dbReference type="Proteomes" id="UP000053841">
    <property type="component" value="Unassembled WGS sequence"/>
</dbReference>
<proteinExistence type="predicted"/>
<dbReference type="RefSeq" id="XP_007708561.1">
    <property type="nucleotide sequence ID" value="XM_007710371.1"/>
</dbReference>
<evidence type="ECO:0000313" key="2">
    <source>
        <dbReference type="Proteomes" id="UP000053841"/>
    </source>
</evidence>
<keyword evidence="2" id="KW-1185">Reference proteome</keyword>
<organism evidence="1 2">
    <name type="scientific">Cochliobolus carbonum (strain 26-R-13)</name>
    <name type="common">Maize leaf spot fungus</name>
    <name type="synonym">Bipolaris zeicola</name>
    <dbReference type="NCBI Taxonomy" id="930089"/>
    <lineage>
        <taxon>Eukaryota</taxon>
        <taxon>Fungi</taxon>
        <taxon>Dikarya</taxon>
        <taxon>Ascomycota</taxon>
        <taxon>Pezizomycotina</taxon>
        <taxon>Dothideomycetes</taxon>
        <taxon>Pleosporomycetidae</taxon>
        <taxon>Pleosporales</taxon>
        <taxon>Pleosporineae</taxon>
        <taxon>Pleosporaceae</taxon>
        <taxon>Bipolaris</taxon>
    </lineage>
</organism>
<dbReference type="GeneID" id="19152135"/>
<dbReference type="HOGENOM" id="CLU_110773_0_0_1"/>
<dbReference type="KEGG" id="bze:COCCADRAFT_86374"/>
<gene>
    <name evidence="1" type="ORF">COCCADRAFT_86374</name>
</gene>
<dbReference type="EMBL" id="KI964554">
    <property type="protein sequence ID" value="EUC37085.1"/>
    <property type="molecule type" value="Genomic_DNA"/>
</dbReference>
<name>W6YHQ1_COCC2</name>
<protein>
    <submittedName>
        <fullName evidence="1">Uncharacterized protein</fullName>
    </submittedName>
</protein>
<dbReference type="AlphaFoldDB" id="W6YHQ1"/>